<feature type="domain" description="PRD" evidence="8">
    <location>
        <begin position="295"/>
        <end position="402"/>
    </location>
</feature>
<evidence type="ECO:0000256" key="4">
    <source>
        <dbReference type="ARBA" id="ARBA00023163"/>
    </source>
</evidence>
<feature type="domain" description="PRD" evidence="8">
    <location>
        <begin position="196"/>
        <end position="294"/>
    </location>
</feature>
<dbReference type="CDD" id="cd05568">
    <property type="entry name" value="PTS_IIB_bgl_like"/>
    <property type="match status" value="1"/>
</dbReference>
<dbReference type="EMBL" id="DYXG01000021">
    <property type="protein sequence ID" value="HJE96459.1"/>
    <property type="molecule type" value="Genomic_DNA"/>
</dbReference>
<dbReference type="GO" id="GO:0008982">
    <property type="term" value="F:protein-N(PI)-phosphohistidine-sugar phosphotransferase activity"/>
    <property type="evidence" value="ECO:0007669"/>
    <property type="project" value="InterPro"/>
</dbReference>
<keyword evidence="1" id="KW-0808">Transferase</keyword>
<dbReference type="SUPFAM" id="SSF55804">
    <property type="entry name" value="Phoshotransferase/anion transport protein"/>
    <property type="match status" value="1"/>
</dbReference>
<dbReference type="Gene3D" id="3.40.50.2300">
    <property type="match status" value="1"/>
</dbReference>
<evidence type="ECO:0000256" key="2">
    <source>
        <dbReference type="ARBA" id="ARBA00022737"/>
    </source>
</evidence>
<dbReference type="InterPro" id="IPR013011">
    <property type="entry name" value="PTS_EIIB_2"/>
</dbReference>
<dbReference type="InterPro" id="IPR050661">
    <property type="entry name" value="BglG_antiterminators"/>
</dbReference>
<dbReference type="Gene3D" id="3.40.930.10">
    <property type="entry name" value="Mannitol-specific EII, Chain A"/>
    <property type="match status" value="1"/>
</dbReference>
<dbReference type="SUPFAM" id="SSF63520">
    <property type="entry name" value="PTS-regulatory domain, PRD"/>
    <property type="match status" value="2"/>
</dbReference>
<keyword evidence="4" id="KW-0804">Transcription</keyword>
<name>A0A921JZS2_9LACO</name>
<dbReference type="SUPFAM" id="SSF46785">
    <property type="entry name" value="Winged helix' DNA-binding domain"/>
    <property type="match status" value="1"/>
</dbReference>
<protein>
    <submittedName>
        <fullName evidence="9">BglG family transcription antiterminator</fullName>
    </submittedName>
</protein>
<dbReference type="InterPro" id="IPR036388">
    <property type="entry name" value="WH-like_DNA-bd_sf"/>
</dbReference>
<proteinExistence type="predicted"/>
<dbReference type="InterPro" id="IPR036095">
    <property type="entry name" value="PTS_EIIB-like_sf"/>
</dbReference>
<dbReference type="PROSITE" id="PS51094">
    <property type="entry name" value="PTS_EIIA_TYPE_2"/>
    <property type="match status" value="1"/>
</dbReference>
<dbReference type="PROSITE" id="PS51372">
    <property type="entry name" value="PRD_2"/>
    <property type="match status" value="2"/>
</dbReference>
<dbReference type="GO" id="GO:0009401">
    <property type="term" value="P:phosphoenolpyruvate-dependent sugar phosphotransferase system"/>
    <property type="evidence" value="ECO:0007669"/>
    <property type="project" value="InterPro"/>
</dbReference>
<sequence length="643" mass="73069">MKDPSERRQAIIKKLASIKQTTASELAQVFGVSSKTIYKDIAALQKKFEGQAFQIMSRPHYGIYLSGDKNEALKFSKRFAPFAELPNNDQERIHYIYNRLLHTNDFISPIRLAQDLYVSERTIERNISSLARDLQRQNIELEKNLGRGYRLKVSEAKRRNLMFQILNQYWGQSWKVSENGQQASIQFEKEPGDDHLVSGSLVQKLTDILDQFSEQQSFKFNDYEFQSLVIHLAIAISRVKEGRPLAKKLAGTDERAEQRQNAEKLTEMIKNRLGISLPPQETSYIQLHLIAATASPVQLEQKEVDQSVSELIRNELLDVGYDDKLVQGLAVHLTSTIKRLKVQISISNPFTKQIKKNYQQAFELALHLASSVEGQYGVVLNDDEAAYLALHIEAYLERTRFDRHMINAAIVCSTGQGSAQLLAAKIRNEFPQISISGIWSASELKTKDFIRIDCIISTINVEILEIPTILVSPFLTADDRHAIDNFVEQTLGSGKKDQQEFGRLIFPELTWAHSTAKSQAQVLQLICQQLVADDFAKDGVLESTVKREQISSTGFEMYALPHADPHFIKHSALAICTLKQPVKWGENEVSAVFFLAMDGTKSQQQLDHIFDYFYRVTSDQKLLQRLIKITDSQQLYQAIIGES</sequence>
<dbReference type="Gene3D" id="1.10.1790.10">
    <property type="entry name" value="PRD domain"/>
    <property type="match status" value="2"/>
</dbReference>
<dbReference type="AlphaFoldDB" id="A0A921JZS2"/>
<dbReference type="SUPFAM" id="SSF52794">
    <property type="entry name" value="PTS system IIB component-like"/>
    <property type="match status" value="1"/>
</dbReference>
<keyword evidence="3" id="KW-0805">Transcription regulation</keyword>
<keyword evidence="2" id="KW-0677">Repeat</keyword>
<dbReference type="PROSITE" id="PS51000">
    <property type="entry name" value="HTH_DEOR_2"/>
    <property type="match status" value="1"/>
</dbReference>
<gene>
    <name evidence="9" type="ORF">K8V00_02460</name>
</gene>
<dbReference type="InterPro" id="IPR011608">
    <property type="entry name" value="PRD"/>
</dbReference>
<evidence type="ECO:0000259" key="7">
    <source>
        <dbReference type="PROSITE" id="PS51099"/>
    </source>
</evidence>
<evidence type="ECO:0000256" key="1">
    <source>
        <dbReference type="ARBA" id="ARBA00022679"/>
    </source>
</evidence>
<dbReference type="InterPro" id="IPR036634">
    <property type="entry name" value="PRD_sf"/>
</dbReference>
<evidence type="ECO:0000313" key="9">
    <source>
        <dbReference type="EMBL" id="HJE96459.1"/>
    </source>
</evidence>
<feature type="domain" description="PTS EIIB type-2" evidence="7">
    <location>
        <begin position="406"/>
        <end position="495"/>
    </location>
</feature>
<dbReference type="Pfam" id="PF00874">
    <property type="entry name" value="PRD"/>
    <property type="match status" value="2"/>
</dbReference>
<dbReference type="InterPro" id="IPR001034">
    <property type="entry name" value="DeoR_HTH"/>
</dbReference>
<dbReference type="Gene3D" id="1.10.10.10">
    <property type="entry name" value="Winged helix-like DNA-binding domain superfamily/Winged helix DNA-binding domain"/>
    <property type="match status" value="2"/>
</dbReference>
<dbReference type="Pfam" id="PF08279">
    <property type="entry name" value="HTH_11"/>
    <property type="match status" value="1"/>
</dbReference>
<dbReference type="PANTHER" id="PTHR30185:SF13">
    <property type="entry name" value="LICABCH OPERON REGULATOR-RELATED"/>
    <property type="match status" value="1"/>
</dbReference>
<feature type="domain" description="HTH deoR-type" evidence="5">
    <location>
        <begin position="4"/>
        <end position="65"/>
    </location>
</feature>
<dbReference type="PANTHER" id="PTHR30185">
    <property type="entry name" value="CRYPTIC BETA-GLUCOSIDE BGL OPERON ANTITERMINATOR"/>
    <property type="match status" value="1"/>
</dbReference>
<reference evidence="9" key="2">
    <citation type="submission" date="2021-09" db="EMBL/GenBank/DDBJ databases">
        <authorList>
            <person name="Gilroy R."/>
        </authorList>
    </citation>
    <scope>NUCLEOTIDE SEQUENCE</scope>
    <source>
        <strain evidence="9">CHK174-6876</strain>
    </source>
</reference>
<evidence type="ECO:0000313" key="10">
    <source>
        <dbReference type="Proteomes" id="UP000707535"/>
    </source>
</evidence>
<reference evidence="9" key="1">
    <citation type="journal article" date="2021" name="PeerJ">
        <title>Extensive microbial diversity within the chicken gut microbiome revealed by metagenomics and culture.</title>
        <authorList>
            <person name="Gilroy R."/>
            <person name="Ravi A."/>
            <person name="Getino M."/>
            <person name="Pursley I."/>
            <person name="Horton D.L."/>
            <person name="Alikhan N.F."/>
            <person name="Baker D."/>
            <person name="Gharbi K."/>
            <person name="Hall N."/>
            <person name="Watson M."/>
            <person name="Adriaenssens E.M."/>
            <person name="Foster-Nyarko E."/>
            <person name="Jarju S."/>
            <person name="Secka A."/>
            <person name="Antonio M."/>
            <person name="Oren A."/>
            <person name="Chaudhuri R.R."/>
            <person name="La Ragione R."/>
            <person name="Hildebrand F."/>
            <person name="Pallen M.J."/>
        </authorList>
    </citation>
    <scope>NUCLEOTIDE SEQUENCE</scope>
    <source>
        <strain evidence="9">CHK174-6876</strain>
    </source>
</reference>
<evidence type="ECO:0000259" key="5">
    <source>
        <dbReference type="PROSITE" id="PS51000"/>
    </source>
</evidence>
<dbReference type="PROSITE" id="PS51099">
    <property type="entry name" value="PTS_EIIB_TYPE_2"/>
    <property type="match status" value="1"/>
</dbReference>
<organism evidence="9 10">
    <name type="scientific">Ligilactobacillus acidipiscis</name>
    <dbReference type="NCBI Taxonomy" id="89059"/>
    <lineage>
        <taxon>Bacteria</taxon>
        <taxon>Bacillati</taxon>
        <taxon>Bacillota</taxon>
        <taxon>Bacilli</taxon>
        <taxon>Lactobacillales</taxon>
        <taxon>Lactobacillaceae</taxon>
        <taxon>Ligilactobacillus</taxon>
    </lineage>
</organism>
<evidence type="ECO:0000256" key="3">
    <source>
        <dbReference type="ARBA" id="ARBA00023015"/>
    </source>
</evidence>
<dbReference type="InterPro" id="IPR013196">
    <property type="entry name" value="HTH_11"/>
</dbReference>
<accession>A0A921JZS2</accession>
<dbReference type="GO" id="GO:0003700">
    <property type="term" value="F:DNA-binding transcription factor activity"/>
    <property type="evidence" value="ECO:0007669"/>
    <property type="project" value="InterPro"/>
</dbReference>
<comment type="caution">
    <text evidence="9">The sequence shown here is derived from an EMBL/GenBank/DDBJ whole genome shotgun (WGS) entry which is preliminary data.</text>
</comment>
<dbReference type="InterPro" id="IPR036390">
    <property type="entry name" value="WH_DNA-bd_sf"/>
</dbReference>
<evidence type="ECO:0000259" key="6">
    <source>
        <dbReference type="PROSITE" id="PS51094"/>
    </source>
</evidence>
<dbReference type="CDD" id="cd00211">
    <property type="entry name" value="PTS_IIA_fru"/>
    <property type="match status" value="1"/>
</dbReference>
<feature type="domain" description="PTS EIIA type-2" evidence="6">
    <location>
        <begin position="503"/>
        <end position="642"/>
    </location>
</feature>
<dbReference type="Proteomes" id="UP000707535">
    <property type="component" value="Unassembled WGS sequence"/>
</dbReference>
<dbReference type="Pfam" id="PF00359">
    <property type="entry name" value="PTS_EIIA_2"/>
    <property type="match status" value="1"/>
</dbReference>
<evidence type="ECO:0000259" key="8">
    <source>
        <dbReference type="PROSITE" id="PS51372"/>
    </source>
</evidence>
<dbReference type="InterPro" id="IPR002178">
    <property type="entry name" value="PTS_EIIA_type-2_dom"/>
</dbReference>
<dbReference type="InterPro" id="IPR016152">
    <property type="entry name" value="PTrfase/Anion_transptr"/>
</dbReference>